<keyword evidence="3" id="KW-1185">Reference proteome</keyword>
<sequence length="218" mass="24219">MIVEYPSLAPIFAGMPSITFTEIARLRLEAISFFLVVFLACAGVVMAIWNGFRKEIPTLPRLSYFKAVGLTTIWGMLFLLVLTMISGARELMTPGAWKRDGWTHKLATPDEAEAMKTPFAQERRDALHRVRSAVREFAATNDGRLPTDEDIDAMDDVDWTMPGAGLSRLIVIGAELAADEPTRLLVVEPEIYDERFGISVDGNIREVSDEPIFKGTSP</sequence>
<keyword evidence="1" id="KW-0472">Membrane</keyword>
<evidence type="ECO:0000313" key="3">
    <source>
        <dbReference type="Proteomes" id="UP000317318"/>
    </source>
</evidence>
<keyword evidence="1" id="KW-1133">Transmembrane helix</keyword>
<reference evidence="2 3" key="1">
    <citation type="submission" date="2019-02" db="EMBL/GenBank/DDBJ databases">
        <title>Deep-cultivation of Planctomycetes and their phenomic and genomic characterization uncovers novel biology.</title>
        <authorList>
            <person name="Wiegand S."/>
            <person name="Jogler M."/>
            <person name="Boedeker C."/>
            <person name="Pinto D."/>
            <person name="Vollmers J."/>
            <person name="Rivas-Marin E."/>
            <person name="Kohn T."/>
            <person name="Peeters S.H."/>
            <person name="Heuer A."/>
            <person name="Rast P."/>
            <person name="Oberbeckmann S."/>
            <person name="Bunk B."/>
            <person name="Jeske O."/>
            <person name="Meyerdierks A."/>
            <person name="Storesund J.E."/>
            <person name="Kallscheuer N."/>
            <person name="Luecker S."/>
            <person name="Lage O.M."/>
            <person name="Pohl T."/>
            <person name="Merkel B.J."/>
            <person name="Hornburger P."/>
            <person name="Mueller R.-W."/>
            <person name="Bruemmer F."/>
            <person name="Labrenz M."/>
            <person name="Spormann A.M."/>
            <person name="Op den Camp H."/>
            <person name="Overmann J."/>
            <person name="Amann R."/>
            <person name="Jetten M.S.M."/>
            <person name="Mascher T."/>
            <person name="Medema M.H."/>
            <person name="Devos D.P."/>
            <person name="Kaster A.-K."/>
            <person name="Ovreas L."/>
            <person name="Rohde M."/>
            <person name="Galperin M.Y."/>
            <person name="Jogler C."/>
        </authorList>
    </citation>
    <scope>NUCLEOTIDE SEQUENCE [LARGE SCALE GENOMIC DNA]</scope>
    <source>
        <strain evidence="2 3">Pan189</strain>
    </source>
</reference>
<proteinExistence type="predicted"/>
<dbReference type="KEGG" id="svp:Pan189_02860"/>
<feature type="transmembrane region" description="Helical" evidence="1">
    <location>
        <begin position="30"/>
        <end position="52"/>
    </location>
</feature>
<protein>
    <submittedName>
        <fullName evidence="2">Uncharacterized protein</fullName>
    </submittedName>
</protein>
<organism evidence="2 3">
    <name type="scientific">Stratiformator vulcanicus</name>
    <dbReference type="NCBI Taxonomy" id="2527980"/>
    <lineage>
        <taxon>Bacteria</taxon>
        <taxon>Pseudomonadati</taxon>
        <taxon>Planctomycetota</taxon>
        <taxon>Planctomycetia</taxon>
        <taxon>Planctomycetales</taxon>
        <taxon>Planctomycetaceae</taxon>
        <taxon>Stratiformator</taxon>
    </lineage>
</organism>
<gene>
    <name evidence="2" type="ORF">Pan189_02860</name>
</gene>
<evidence type="ECO:0000313" key="2">
    <source>
        <dbReference type="EMBL" id="QDT35933.1"/>
    </source>
</evidence>
<feature type="transmembrane region" description="Helical" evidence="1">
    <location>
        <begin position="64"/>
        <end position="85"/>
    </location>
</feature>
<evidence type="ECO:0000256" key="1">
    <source>
        <dbReference type="SAM" id="Phobius"/>
    </source>
</evidence>
<keyword evidence="1" id="KW-0812">Transmembrane</keyword>
<dbReference type="EMBL" id="CP036268">
    <property type="protein sequence ID" value="QDT35933.1"/>
    <property type="molecule type" value="Genomic_DNA"/>
</dbReference>
<dbReference type="OrthoDB" id="277430at2"/>
<dbReference type="Proteomes" id="UP000317318">
    <property type="component" value="Chromosome"/>
</dbReference>
<name>A0A517QWH7_9PLAN</name>
<dbReference type="AlphaFoldDB" id="A0A517QWH7"/>
<accession>A0A517QWH7</accession>